<accession>A0ABR6JL46</accession>
<protein>
    <submittedName>
        <fullName evidence="1">Uncharacterized protein</fullName>
    </submittedName>
</protein>
<dbReference type="Proteomes" id="UP000554726">
    <property type="component" value="Unassembled WGS sequence"/>
</dbReference>
<proteinExistence type="predicted"/>
<evidence type="ECO:0000313" key="1">
    <source>
        <dbReference type="EMBL" id="MBB4593533.1"/>
    </source>
</evidence>
<evidence type="ECO:0000313" key="2">
    <source>
        <dbReference type="Proteomes" id="UP000554726"/>
    </source>
</evidence>
<dbReference type="RefSeq" id="WP_184440583.1">
    <property type="nucleotide sequence ID" value="NZ_JACHNS010000003.1"/>
</dbReference>
<keyword evidence="2" id="KW-1185">Reference proteome</keyword>
<gene>
    <name evidence="1" type="ORF">FHR60_002202</name>
</gene>
<dbReference type="EMBL" id="JACHNS010000003">
    <property type="protein sequence ID" value="MBB4593533.1"/>
    <property type="molecule type" value="Genomic_DNA"/>
</dbReference>
<organism evidence="1 2">
    <name type="scientific">Xanthomonas cannabis</name>
    <dbReference type="NCBI Taxonomy" id="1885674"/>
    <lineage>
        <taxon>Bacteria</taxon>
        <taxon>Pseudomonadati</taxon>
        <taxon>Pseudomonadota</taxon>
        <taxon>Gammaproteobacteria</taxon>
        <taxon>Lysobacterales</taxon>
        <taxon>Lysobacteraceae</taxon>
        <taxon>Xanthomonas</taxon>
    </lineage>
</organism>
<comment type="caution">
    <text evidence="1">The sequence shown here is derived from an EMBL/GenBank/DDBJ whole genome shotgun (WGS) entry which is preliminary data.</text>
</comment>
<sequence length="49" mass="5375">MQIVGNAGRDAGLVTAGIAQELADWLASRRMRGTSVSWRFDGRLIVCRI</sequence>
<reference evidence="1 2" key="1">
    <citation type="submission" date="2020-08" db="EMBL/GenBank/DDBJ databases">
        <title>Studying the diversity of plant-associated saprophytic bacteria and their role in host health and plant-pathogen interactions.</title>
        <authorList>
            <person name="Potnis N."/>
        </authorList>
    </citation>
    <scope>NUCLEOTIDE SEQUENCE [LARGE SCALE GENOMIC DNA]</scope>
    <source>
        <strain evidence="1 2">F16</strain>
    </source>
</reference>
<name>A0ABR6JL46_9XANT</name>